<sequence length="260" mass="28852">MNSEIRRKLVIVGDGACGKTCLLIVFSRGTFPEVRRYFAPAAVSGSANTASVNLPRRITAVRDAAVEEERPRTVYVPTVFENYVADVEVDRKHVELALWDTAGMVRPRPRPRNNPAFGLIRVGKPAGQEDYDRLRPLSYPDSHVILICFAIDSPDSLENVQEKWISEVTHFCAGLPIILVGCKQDLRNDPRTLEELKKVGQHPVSVDEATAVANAIGAYRYLECSAKTGDGVREVFEHATRAALLTRQRHGKKSKSCTLL</sequence>
<accession>A0A8H7ZXD1</accession>
<comment type="caution">
    <text evidence="3">The sequence shown here is derived from an EMBL/GenBank/DDBJ whole genome shotgun (WGS) entry which is preliminary data.</text>
</comment>
<gene>
    <name evidence="3" type="ORF">BJ554DRAFT_6635</name>
</gene>
<dbReference type="GO" id="GO:0003924">
    <property type="term" value="F:GTPase activity"/>
    <property type="evidence" value="ECO:0007669"/>
    <property type="project" value="InterPro"/>
</dbReference>
<dbReference type="InterPro" id="IPR003578">
    <property type="entry name" value="Small_GTPase_Rho"/>
</dbReference>
<protein>
    <submittedName>
        <fullName evidence="3">P-loop containing nucleoside triphosphate hydrolase protein</fullName>
    </submittedName>
</protein>
<dbReference type="Proteomes" id="UP000673691">
    <property type="component" value="Unassembled WGS sequence"/>
</dbReference>
<dbReference type="SMART" id="SM00175">
    <property type="entry name" value="RAB"/>
    <property type="match status" value="1"/>
</dbReference>
<dbReference type="InterPro" id="IPR001806">
    <property type="entry name" value="Small_GTPase"/>
</dbReference>
<dbReference type="InterPro" id="IPR027417">
    <property type="entry name" value="P-loop_NTPase"/>
</dbReference>
<evidence type="ECO:0000256" key="1">
    <source>
        <dbReference type="ARBA" id="ARBA00022741"/>
    </source>
</evidence>
<proteinExistence type="predicted"/>
<dbReference type="NCBIfam" id="TIGR00231">
    <property type="entry name" value="small_GTP"/>
    <property type="match status" value="1"/>
</dbReference>
<dbReference type="GO" id="GO:0007264">
    <property type="term" value="P:small GTPase-mediated signal transduction"/>
    <property type="evidence" value="ECO:0007669"/>
    <property type="project" value="InterPro"/>
</dbReference>
<keyword evidence="3" id="KW-0378">Hydrolase</keyword>
<dbReference type="Gene3D" id="3.40.50.300">
    <property type="entry name" value="P-loop containing nucleotide triphosphate hydrolases"/>
    <property type="match status" value="1"/>
</dbReference>
<dbReference type="Pfam" id="PF00071">
    <property type="entry name" value="Ras"/>
    <property type="match status" value="3"/>
</dbReference>
<dbReference type="PROSITE" id="PS51421">
    <property type="entry name" value="RAS"/>
    <property type="match status" value="1"/>
</dbReference>
<dbReference type="SMART" id="SM00174">
    <property type="entry name" value="RHO"/>
    <property type="match status" value="1"/>
</dbReference>
<dbReference type="PROSITE" id="PS51419">
    <property type="entry name" value="RAB"/>
    <property type="match status" value="1"/>
</dbReference>
<dbReference type="PROSITE" id="PS51420">
    <property type="entry name" value="RHO"/>
    <property type="match status" value="1"/>
</dbReference>
<reference evidence="3 4" key="1">
    <citation type="journal article" name="Sci. Rep.">
        <title>Genome-scale phylogenetic analyses confirm Olpidium as the closest living zoosporic fungus to the non-flagellated, terrestrial fungi.</title>
        <authorList>
            <person name="Chang Y."/>
            <person name="Rochon D."/>
            <person name="Sekimoto S."/>
            <person name="Wang Y."/>
            <person name="Chovatia M."/>
            <person name="Sandor L."/>
            <person name="Salamov A."/>
            <person name="Grigoriev I.V."/>
            <person name="Stajich J.E."/>
            <person name="Spatafora J.W."/>
        </authorList>
    </citation>
    <scope>NUCLEOTIDE SEQUENCE [LARGE SCALE GENOMIC DNA]</scope>
    <source>
        <strain evidence="3">S191</strain>
    </source>
</reference>
<evidence type="ECO:0000313" key="4">
    <source>
        <dbReference type="Proteomes" id="UP000673691"/>
    </source>
</evidence>
<dbReference type="PRINTS" id="PR00449">
    <property type="entry name" value="RASTRNSFRMNG"/>
</dbReference>
<keyword evidence="4" id="KW-1185">Reference proteome</keyword>
<dbReference type="SMART" id="SM00173">
    <property type="entry name" value="RAS"/>
    <property type="match status" value="1"/>
</dbReference>
<dbReference type="PANTHER" id="PTHR24072">
    <property type="entry name" value="RHO FAMILY GTPASE"/>
    <property type="match status" value="1"/>
</dbReference>
<evidence type="ECO:0000256" key="2">
    <source>
        <dbReference type="ARBA" id="ARBA00023134"/>
    </source>
</evidence>
<dbReference type="GO" id="GO:0005525">
    <property type="term" value="F:GTP binding"/>
    <property type="evidence" value="ECO:0007669"/>
    <property type="project" value="UniProtKB-KW"/>
</dbReference>
<keyword evidence="2" id="KW-0342">GTP-binding</keyword>
<dbReference type="AlphaFoldDB" id="A0A8H7ZXD1"/>
<dbReference type="OrthoDB" id="8830751at2759"/>
<evidence type="ECO:0000313" key="3">
    <source>
        <dbReference type="EMBL" id="KAG5461204.1"/>
    </source>
</evidence>
<dbReference type="EMBL" id="JAEFCI010004015">
    <property type="protein sequence ID" value="KAG5461204.1"/>
    <property type="molecule type" value="Genomic_DNA"/>
</dbReference>
<dbReference type="SUPFAM" id="SSF52540">
    <property type="entry name" value="P-loop containing nucleoside triphosphate hydrolases"/>
    <property type="match status" value="1"/>
</dbReference>
<organism evidence="3 4">
    <name type="scientific">Olpidium bornovanus</name>
    <dbReference type="NCBI Taxonomy" id="278681"/>
    <lineage>
        <taxon>Eukaryota</taxon>
        <taxon>Fungi</taxon>
        <taxon>Fungi incertae sedis</taxon>
        <taxon>Olpidiomycota</taxon>
        <taxon>Olpidiomycotina</taxon>
        <taxon>Olpidiomycetes</taxon>
        <taxon>Olpidiales</taxon>
        <taxon>Olpidiaceae</taxon>
        <taxon>Olpidium</taxon>
    </lineage>
</organism>
<dbReference type="InterPro" id="IPR005225">
    <property type="entry name" value="Small_GTP-bd"/>
</dbReference>
<name>A0A8H7ZXD1_9FUNG</name>
<keyword evidence="1" id="KW-0547">Nucleotide-binding</keyword>